<comment type="similarity">
    <text evidence="1 5">Belongs to the 5-formyltetrahydrofolate cyclo-ligase family.</text>
</comment>
<evidence type="ECO:0000256" key="3">
    <source>
        <dbReference type="ARBA" id="ARBA00022840"/>
    </source>
</evidence>
<sequence length="179" mass="20997">MIEKRTLRRQLPILNETYCLEADRRMTAQILASDWFQEARSIFVYVNMDLEPSTRTIIETAWQNKKVFVPKCISKNEMIAVQIRSWNDLQEGTMHILEPIHDEPSDVDFDLGLIPCVAAGTHGQRLGHGAGYYDRFLQGKHMKKLCLCYEKRICDEIEMDAHDVYMDAVVTEKNWYYFQ</sequence>
<dbReference type="GO" id="GO:0035999">
    <property type="term" value="P:tetrahydrofolate interconversion"/>
    <property type="evidence" value="ECO:0007669"/>
    <property type="project" value="TreeGrafter"/>
</dbReference>
<evidence type="ECO:0000313" key="7">
    <source>
        <dbReference type="Proteomes" id="UP000539953"/>
    </source>
</evidence>
<dbReference type="Gene3D" id="3.40.50.10420">
    <property type="entry name" value="NagB/RpiA/CoA transferase-like"/>
    <property type="match status" value="1"/>
</dbReference>
<accession>A0A7W8CVN0</accession>
<evidence type="ECO:0000256" key="2">
    <source>
        <dbReference type="ARBA" id="ARBA00022741"/>
    </source>
</evidence>
<proteinExistence type="inferred from homology"/>
<dbReference type="RefSeq" id="WP_183327171.1">
    <property type="nucleotide sequence ID" value="NZ_JACHHK010000002.1"/>
</dbReference>
<dbReference type="InterPro" id="IPR024185">
    <property type="entry name" value="FTHF_cligase-like_sf"/>
</dbReference>
<keyword evidence="2 4" id="KW-0547">Nucleotide-binding</keyword>
<comment type="catalytic activity">
    <reaction evidence="5">
        <text>(6S)-5-formyl-5,6,7,8-tetrahydrofolate + ATP = (6R)-5,10-methenyltetrahydrofolate + ADP + phosphate</text>
        <dbReference type="Rhea" id="RHEA:10488"/>
        <dbReference type="ChEBI" id="CHEBI:30616"/>
        <dbReference type="ChEBI" id="CHEBI:43474"/>
        <dbReference type="ChEBI" id="CHEBI:57455"/>
        <dbReference type="ChEBI" id="CHEBI:57457"/>
        <dbReference type="ChEBI" id="CHEBI:456216"/>
        <dbReference type="EC" id="6.3.3.2"/>
    </reaction>
</comment>
<dbReference type="GO" id="GO:0030272">
    <property type="term" value="F:5-formyltetrahydrofolate cyclo-ligase activity"/>
    <property type="evidence" value="ECO:0007669"/>
    <property type="project" value="UniProtKB-EC"/>
</dbReference>
<evidence type="ECO:0000256" key="5">
    <source>
        <dbReference type="RuleBase" id="RU361279"/>
    </source>
</evidence>
<feature type="binding site" evidence="4">
    <location>
        <position position="51"/>
    </location>
    <ligand>
        <name>substrate</name>
    </ligand>
</feature>
<dbReference type="PIRSF" id="PIRSF006806">
    <property type="entry name" value="FTHF_cligase"/>
    <property type="match status" value="1"/>
</dbReference>
<protein>
    <recommendedName>
        <fullName evidence="5">5-formyltetrahydrofolate cyclo-ligase</fullName>
        <ecNumber evidence="5">6.3.3.2</ecNumber>
    </recommendedName>
</protein>
<feature type="binding site" evidence="4">
    <location>
        <begin position="125"/>
        <end position="133"/>
    </location>
    <ligand>
        <name>ATP</name>
        <dbReference type="ChEBI" id="CHEBI:30616"/>
    </ligand>
</feature>
<evidence type="ECO:0000256" key="4">
    <source>
        <dbReference type="PIRSR" id="PIRSR006806-1"/>
    </source>
</evidence>
<feature type="binding site" evidence="4">
    <location>
        <position position="46"/>
    </location>
    <ligand>
        <name>substrate</name>
    </ligand>
</feature>
<dbReference type="PANTHER" id="PTHR23407">
    <property type="entry name" value="ATPASE INHIBITOR/5-FORMYLTETRAHYDROFOLATE CYCLO-LIGASE"/>
    <property type="match status" value="1"/>
</dbReference>
<dbReference type="NCBIfam" id="TIGR02727">
    <property type="entry name" value="MTHFS_bact"/>
    <property type="match status" value="1"/>
</dbReference>
<dbReference type="Pfam" id="PF01812">
    <property type="entry name" value="5-FTHF_cyc-lig"/>
    <property type="match status" value="1"/>
</dbReference>
<dbReference type="GO" id="GO:0005524">
    <property type="term" value="F:ATP binding"/>
    <property type="evidence" value="ECO:0007669"/>
    <property type="project" value="UniProtKB-KW"/>
</dbReference>
<gene>
    <name evidence="6" type="ORF">HNQ47_000476</name>
</gene>
<dbReference type="EMBL" id="JACHHK010000002">
    <property type="protein sequence ID" value="MBB5182457.1"/>
    <property type="molecule type" value="Genomic_DNA"/>
</dbReference>
<dbReference type="EC" id="6.3.3.2" evidence="5"/>
<feature type="binding site" evidence="4">
    <location>
        <begin position="4"/>
        <end position="8"/>
    </location>
    <ligand>
        <name>ATP</name>
        <dbReference type="ChEBI" id="CHEBI:30616"/>
    </ligand>
</feature>
<dbReference type="InterPro" id="IPR002698">
    <property type="entry name" value="FTHF_cligase"/>
</dbReference>
<dbReference type="Proteomes" id="UP000539953">
    <property type="component" value="Unassembled WGS sequence"/>
</dbReference>
<comment type="cofactor">
    <cofactor evidence="5">
        <name>Mg(2+)</name>
        <dbReference type="ChEBI" id="CHEBI:18420"/>
    </cofactor>
</comment>
<dbReference type="InterPro" id="IPR037171">
    <property type="entry name" value="NagB/RpiA_transferase-like"/>
</dbReference>
<evidence type="ECO:0000313" key="6">
    <source>
        <dbReference type="EMBL" id="MBB5182457.1"/>
    </source>
</evidence>
<keyword evidence="3 4" id="KW-0067">ATP-binding</keyword>
<keyword evidence="5" id="KW-0479">Metal-binding</keyword>
<keyword evidence="7" id="KW-1185">Reference proteome</keyword>
<name>A0A7W8CVN0_9FIRM</name>
<comment type="caution">
    <text evidence="6">The sequence shown here is derived from an EMBL/GenBank/DDBJ whole genome shotgun (WGS) entry which is preliminary data.</text>
</comment>
<dbReference type="GO" id="GO:0009396">
    <property type="term" value="P:folic acid-containing compound biosynthetic process"/>
    <property type="evidence" value="ECO:0007669"/>
    <property type="project" value="TreeGrafter"/>
</dbReference>
<evidence type="ECO:0000256" key="1">
    <source>
        <dbReference type="ARBA" id="ARBA00010638"/>
    </source>
</evidence>
<organism evidence="6 7">
    <name type="scientific">Catenisphaera adipataccumulans</name>
    <dbReference type="NCBI Taxonomy" id="700500"/>
    <lineage>
        <taxon>Bacteria</taxon>
        <taxon>Bacillati</taxon>
        <taxon>Bacillota</taxon>
        <taxon>Erysipelotrichia</taxon>
        <taxon>Erysipelotrichales</taxon>
        <taxon>Erysipelotrichaceae</taxon>
        <taxon>Catenisphaera</taxon>
    </lineage>
</organism>
<keyword evidence="6" id="KW-0436">Ligase</keyword>
<dbReference type="GO" id="GO:0046872">
    <property type="term" value="F:metal ion binding"/>
    <property type="evidence" value="ECO:0007669"/>
    <property type="project" value="UniProtKB-KW"/>
</dbReference>
<dbReference type="SUPFAM" id="SSF100950">
    <property type="entry name" value="NagB/RpiA/CoA transferase-like"/>
    <property type="match status" value="1"/>
</dbReference>
<keyword evidence="5" id="KW-0460">Magnesium</keyword>
<dbReference type="PANTHER" id="PTHR23407:SF1">
    <property type="entry name" value="5-FORMYLTETRAHYDROFOLATE CYCLO-LIGASE"/>
    <property type="match status" value="1"/>
</dbReference>
<reference evidence="6 7" key="1">
    <citation type="submission" date="2020-08" db="EMBL/GenBank/DDBJ databases">
        <title>Genomic Encyclopedia of Type Strains, Phase IV (KMG-IV): sequencing the most valuable type-strain genomes for metagenomic binning, comparative biology and taxonomic classification.</title>
        <authorList>
            <person name="Goeker M."/>
        </authorList>
    </citation>
    <scope>NUCLEOTIDE SEQUENCE [LARGE SCALE GENOMIC DNA]</scope>
    <source>
        <strain evidence="6 7">DSM 25799</strain>
    </source>
</reference>
<dbReference type="AlphaFoldDB" id="A0A7W8CVN0"/>